<gene>
    <name evidence="2" type="ORF">SAMN04487908_101130</name>
</gene>
<protein>
    <submittedName>
        <fullName evidence="2">Type IX secretion system membrane protein, PorP/SprF family</fullName>
    </submittedName>
</protein>
<name>A0A1M6AB65_9FLAO</name>
<dbReference type="Pfam" id="PF11751">
    <property type="entry name" value="PorP_SprF"/>
    <property type="match status" value="1"/>
</dbReference>
<evidence type="ECO:0000313" key="2">
    <source>
        <dbReference type="EMBL" id="SHI33657.1"/>
    </source>
</evidence>
<feature type="chain" id="PRO_5009915678" evidence="1">
    <location>
        <begin position="21"/>
        <end position="334"/>
    </location>
</feature>
<dbReference type="RefSeq" id="WP_073213887.1">
    <property type="nucleotide sequence ID" value="NZ_FNNS01000002.1"/>
</dbReference>
<dbReference type="EMBL" id="FQYV01000001">
    <property type="protein sequence ID" value="SHI33657.1"/>
    <property type="molecule type" value="Genomic_DNA"/>
</dbReference>
<dbReference type="AlphaFoldDB" id="A0A1M6AB65"/>
<dbReference type="Proteomes" id="UP000184172">
    <property type="component" value="Unassembled WGS sequence"/>
</dbReference>
<sequence>MSIKRFSLILLFLSSLQGFSQDGIPVYTDYFADNLYLLHPSMAGAASHNQLRLTARQQWFDQTNAPNLFTGSFNARLGARSGMGLIIFNDRNGFHSQTGGYVTYAHHINLSTQSDELNQLSFGLSVGLVQSKLDETNFDLSDYDPVIAGIMQSSTYFNIDAGMSYNYSDFSAHLTVKNIIFQNRSIYTEDFEPNNQRRYLISGAYALSSYGSNWSFEPSVLFQMTERTGEKAIDLNGKIYRHTNAGKVWAGLSYRRSFDGAEYSEGEGSKVQKLQYFSPVVGINYANFLFAYTYSHQTGDVTMESGGFHQITLGFDFPGGDRKEPYDCKCPAVN</sequence>
<evidence type="ECO:0000256" key="1">
    <source>
        <dbReference type="SAM" id="SignalP"/>
    </source>
</evidence>
<organism evidence="2 3">
    <name type="scientific">Aequorivita viscosa</name>
    <dbReference type="NCBI Taxonomy" id="797419"/>
    <lineage>
        <taxon>Bacteria</taxon>
        <taxon>Pseudomonadati</taxon>
        <taxon>Bacteroidota</taxon>
        <taxon>Flavobacteriia</taxon>
        <taxon>Flavobacteriales</taxon>
        <taxon>Flavobacteriaceae</taxon>
        <taxon>Aequorivita</taxon>
    </lineage>
</organism>
<reference evidence="3" key="1">
    <citation type="submission" date="2016-11" db="EMBL/GenBank/DDBJ databases">
        <authorList>
            <person name="Varghese N."/>
            <person name="Submissions S."/>
        </authorList>
    </citation>
    <scope>NUCLEOTIDE SEQUENCE [LARGE SCALE GENOMIC DNA]</scope>
    <source>
        <strain evidence="3">DSM 26349</strain>
    </source>
</reference>
<keyword evidence="3" id="KW-1185">Reference proteome</keyword>
<dbReference type="NCBIfam" id="TIGR03519">
    <property type="entry name" value="T9SS_PorP_fam"/>
    <property type="match status" value="1"/>
</dbReference>
<evidence type="ECO:0000313" key="3">
    <source>
        <dbReference type="Proteomes" id="UP000184172"/>
    </source>
</evidence>
<dbReference type="OrthoDB" id="648347at2"/>
<dbReference type="InterPro" id="IPR019861">
    <property type="entry name" value="PorP/SprF_Bacteroidetes"/>
</dbReference>
<dbReference type="STRING" id="797419.SAMN05216556_102131"/>
<keyword evidence="1" id="KW-0732">Signal</keyword>
<accession>A0A1M6AB65</accession>
<proteinExistence type="predicted"/>
<feature type="signal peptide" evidence="1">
    <location>
        <begin position="1"/>
        <end position="20"/>
    </location>
</feature>